<reference evidence="8 9" key="1">
    <citation type="submission" date="2016-10" db="EMBL/GenBank/DDBJ databases">
        <authorList>
            <person name="de Groot N.N."/>
        </authorList>
    </citation>
    <scope>NUCLEOTIDE SEQUENCE [LARGE SCALE GENOMIC DNA]</scope>
    <source>
        <strain evidence="8 9">47C3B</strain>
    </source>
</reference>
<keyword evidence="5" id="KW-0521">NADP</keyword>
<comment type="similarity">
    <text evidence="2">Belongs to the nitroreductase family.</text>
</comment>
<dbReference type="InterPro" id="IPR033878">
    <property type="entry name" value="NfsB-like"/>
</dbReference>
<dbReference type="PANTHER" id="PTHR43673:SF2">
    <property type="entry name" value="NITROREDUCTASE"/>
    <property type="match status" value="1"/>
</dbReference>
<dbReference type="Pfam" id="PF00881">
    <property type="entry name" value="Nitroreductase"/>
    <property type="match status" value="1"/>
</dbReference>
<gene>
    <name evidence="8" type="ORF">SAMN05216464_10984</name>
</gene>
<accession>A0A1G7FJ45</accession>
<evidence type="ECO:0000256" key="1">
    <source>
        <dbReference type="ARBA" id="ARBA00001917"/>
    </source>
</evidence>
<feature type="domain" description="Nitroreductase" evidence="7">
    <location>
        <begin position="8"/>
        <end position="184"/>
    </location>
</feature>
<dbReference type="Proteomes" id="UP000199072">
    <property type="component" value="Unassembled WGS sequence"/>
</dbReference>
<dbReference type="PANTHER" id="PTHR43673">
    <property type="entry name" value="NAD(P)H NITROREDUCTASE YDGI-RELATED"/>
    <property type="match status" value="1"/>
</dbReference>
<dbReference type="GO" id="GO:0016491">
    <property type="term" value="F:oxidoreductase activity"/>
    <property type="evidence" value="ECO:0007669"/>
    <property type="project" value="UniProtKB-KW"/>
</dbReference>
<dbReference type="CDD" id="cd02149">
    <property type="entry name" value="NfsB-like"/>
    <property type="match status" value="1"/>
</dbReference>
<evidence type="ECO:0000313" key="9">
    <source>
        <dbReference type="Proteomes" id="UP000199072"/>
    </source>
</evidence>
<evidence type="ECO:0000256" key="5">
    <source>
        <dbReference type="ARBA" id="ARBA00022857"/>
    </source>
</evidence>
<dbReference type="Gene3D" id="3.40.109.10">
    <property type="entry name" value="NADH Oxidase"/>
    <property type="match status" value="1"/>
</dbReference>
<organism evidence="8 9">
    <name type="scientific">Mucilaginibacter pineti</name>
    <dbReference type="NCBI Taxonomy" id="1391627"/>
    <lineage>
        <taxon>Bacteria</taxon>
        <taxon>Pseudomonadati</taxon>
        <taxon>Bacteroidota</taxon>
        <taxon>Sphingobacteriia</taxon>
        <taxon>Sphingobacteriales</taxon>
        <taxon>Sphingobacteriaceae</taxon>
        <taxon>Mucilaginibacter</taxon>
    </lineage>
</organism>
<dbReference type="InterPro" id="IPR029479">
    <property type="entry name" value="Nitroreductase"/>
</dbReference>
<proteinExistence type="inferred from homology"/>
<dbReference type="SUPFAM" id="SSF55469">
    <property type="entry name" value="FMN-dependent nitroreductase-like"/>
    <property type="match status" value="1"/>
</dbReference>
<keyword evidence="3" id="KW-0285">Flavoprotein</keyword>
<dbReference type="OrthoDB" id="9809288at2"/>
<dbReference type="STRING" id="1391627.SAMN05216464_10984"/>
<evidence type="ECO:0000256" key="2">
    <source>
        <dbReference type="ARBA" id="ARBA00007118"/>
    </source>
</evidence>
<evidence type="ECO:0000256" key="4">
    <source>
        <dbReference type="ARBA" id="ARBA00022643"/>
    </source>
</evidence>
<evidence type="ECO:0000313" key="8">
    <source>
        <dbReference type="EMBL" id="SDE75954.1"/>
    </source>
</evidence>
<dbReference type="InterPro" id="IPR000415">
    <property type="entry name" value="Nitroreductase-like"/>
</dbReference>
<sequence>MSLIEKLQWRAAVKQFDKNKKLSDTQLDSLLSAIQLAPTSLGLQSFKVIVVQDAETRQKLRAAGYNQAQITDASVLFVFASLTKLDEDFGKKFIDLVASQRSIDRVNLEGYEQMVLGTLSSRTDEQKVAWSHKQAYIALGVLVAEAAEIGVDAAPMEGFDAAQFDEILGLTEKGLTTSVIAAVGFRADEDQYSKMIKVRRPKSELFLHV</sequence>
<comment type="cofactor">
    <cofactor evidence="1">
        <name>FMN</name>
        <dbReference type="ChEBI" id="CHEBI:58210"/>
    </cofactor>
</comment>
<dbReference type="RefSeq" id="WP_091151404.1">
    <property type="nucleotide sequence ID" value="NZ_FNAI01000009.1"/>
</dbReference>
<evidence type="ECO:0000256" key="3">
    <source>
        <dbReference type="ARBA" id="ARBA00022630"/>
    </source>
</evidence>
<keyword evidence="6" id="KW-0560">Oxidoreductase</keyword>
<evidence type="ECO:0000259" key="7">
    <source>
        <dbReference type="Pfam" id="PF00881"/>
    </source>
</evidence>
<dbReference type="AlphaFoldDB" id="A0A1G7FJ45"/>
<keyword evidence="4" id="KW-0288">FMN</keyword>
<evidence type="ECO:0000256" key="6">
    <source>
        <dbReference type="ARBA" id="ARBA00023002"/>
    </source>
</evidence>
<protein>
    <submittedName>
        <fullName evidence="8">Nitroreductase</fullName>
    </submittedName>
</protein>
<dbReference type="EMBL" id="FNAI01000009">
    <property type="protein sequence ID" value="SDE75954.1"/>
    <property type="molecule type" value="Genomic_DNA"/>
</dbReference>
<name>A0A1G7FJ45_9SPHI</name>
<keyword evidence="9" id="KW-1185">Reference proteome</keyword>